<dbReference type="InterPro" id="IPR009057">
    <property type="entry name" value="Homeodomain-like_sf"/>
</dbReference>
<dbReference type="SUPFAM" id="SSF46689">
    <property type="entry name" value="Homeodomain-like"/>
    <property type="match status" value="1"/>
</dbReference>
<dbReference type="OrthoDB" id="9778008at2"/>
<feature type="domain" description="HTH araC/xylS-type" evidence="4">
    <location>
        <begin position="198"/>
        <end position="296"/>
    </location>
</feature>
<evidence type="ECO:0000313" key="6">
    <source>
        <dbReference type="Proteomes" id="UP000005387"/>
    </source>
</evidence>
<dbReference type="Pfam" id="PF12833">
    <property type="entry name" value="HTH_18"/>
    <property type="match status" value="1"/>
</dbReference>
<evidence type="ECO:0000313" key="5">
    <source>
        <dbReference type="EMBL" id="EFM10836.1"/>
    </source>
</evidence>
<keyword evidence="1" id="KW-0805">Transcription regulation</keyword>
<dbReference type="Gene3D" id="1.10.10.60">
    <property type="entry name" value="Homeodomain-like"/>
    <property type="match status" value="1"/>
</dbReference>
<dbReference type="InterPro" id="IPR018060">
    <property type="entry name" value="HTH_AraC"/>
</dbReference>
<evidence type="ECO:0000256" key="2">
    <source>
        <dbReference type="ARBA" id="ARBA00023125"/>
    </source>
</evidence>
<dbReference type="EMBL" id="AEDD01000005">
    <property type="protein sequence ID" value="EFM10836.1"/>
    <property type="molecule type" value="Genomic_DNA"/>
</dbReference>
<evidence type="ECO:0000256" key="1">
    <source>
        <dbReference type="ARBA" id="ARBA00023015"/>
    </source>
</evidence>
<dbReference type="RefSeq" id="WP_006038086.1">
    <property type="nucleotide sequence ID" value="NZ_AEDD01000005.1"/>
</dbReference>
<gene>
    <name evidence="5" type="ORF">PaecuDRAFT_2083</name>
</gene>
<dbReference type="GO" id="GO:0003700">
    <property type="term" value="F:DNA-binding transcription factor activity"/>
    <property type="evidence" value="ECO:0007669"/>
    <property type="project" value="InterPro"/>
</dbReference>
<dbReference type="PANTHER" id="PTHR43280">
    <property type="entry name" value="ARAC-FAMILY TRANSCRIPTIONAL REGULATOR"/>
    <property type="match status" value="1"/>
</dbReference>
<dbReference type="Proteomes" id="UP000005387">
    <property type="component" value="Unassembled WGS sequence"/>
</dbReference>
<keyword evidence="2" id="KW-0238">DNA-binding</keyword>
<evidence type="ECO:0000259" key="4">
    <source>
        <dbReference type="PROSITE" id="PS01124"/>
    </source>
</evidence>
<name>E0I8V2_9BACL</name>
<reference evidence="5 6" key="1">
    <citation type="submission" date="2010-07" db="EMBL/GenBank/DDBJ databases">
        <title>The draft genome of Paenibacillus curdlanolyticus YK9.</title>
        <authorList>
            <consortium name="US DOE Joint Genome Institute (JGI-PGF)"/>
            <person name="Lucas S."/>
            <person name="Copeland A."/>
            <person name="Lapidus A."/>
            <person name="Cheng J.-F."/>
            <person name="Bruce D."/>
            <person name="Goodwin L."/>
            <person name="Pitluck S."/>
            <person name="Land M.L."/>
            <person name="Hauser L."/>
            <person name="Chang Y.-J."/>
            <person name="Jeffries C."/>
            <person name="Anderson I.J."/>
            <person name="Johnson E."/>
            <person name="Loganathan U."/>
            <person name="Mulhopadhyay B."/>
            <person name="Kyrpides N."/>
            <person name="Woyke T.J."/>
        </authorList>
    </citation>
    <scope>NUCLEOTIDE SEQUENCE [LARGE SCALE GENOMIC DNA]</scope>
    <source>
        <strain evidence="5 6">YK9</strain>
    </source>
</reference>
<dbReference type="AlphaFoldDB" id="E0I8V2"/>
<evidence type="ECO:0000256" key="3">
    <source>
        <dbReference type="ARBA" id="ARBA00023163"/>
    </source>
</evidence>
<organism evidence="5 6">
    <name type="scientific">Paenibacillus curdlanolyticus YK9</name>
    <dbReference type="NCBI Taxonomy" id="717606"/>
    <lineage>
        <taxon>Bacteria</taxon>
        <taxon>Bacillati</taxon>
        <taxon>Bacillota</taxon>
        <taxon>Bacilli</taxon>
        <taxon>Bacillales</taxon>
        <taxon>Paenibacillaceae</taxon>
        <taxon>Paenibacillus</taxon>
    </lineage>
</organism>
<dbReference type="PROSITE" id="PS01124">
    <property type="entry name" value="HTH_ARAC_FAMILY_2"/>
    <property type="match status" value="1"/>
</dbReference>
<dbReference type="STRING" id="717606.PaecuDRAFT_2083"/>
<keyword evidence="6" id="KW-1185">Reference proteome</keyword>
<proteinExistence type="predicted"/>
<dbReference type="eggNOG" id="COG2207">
    <property type="taxonomic scope" value="Bacteria"/>
</dbReference>
<accession>E0I8V2</accession>
<dbReference type="SMART" id="SM00342">
    <property type="entry name" value="HTH_ARAC"/>
    <property type="match status" value="1"/>
</dbReference>
<keyword evidence="3" id="KW-0804">Transcription</keyword>
<sequence length="304" mass="34780">MELITLGRHHFPGLRHAMCCGTQLALGDTHKVRTRYQAILVEQGTGIVFANGRAYPLTSPAIYCMNESADLEMGECAGLRVKTVYFHPEIINHRFTFERLSSPNALAGSDYDDLWCLKPFREHSDDYYGCIPLDMAIARHVSMMLDQMADMLNTQPDDQWPCRSRSYLMEMLFLLSRIYKQGIAPPELSLPSVDKSLQPIITHLYTHYRDKIKLEHLTKQFHTNKTTLNNRFRSSTGQSVMAYLGGIRMQIAASLLRNTLLPTEEIASRIGMSDDAHFIRSFRNYAGCTPAEFRHLHCWMLEQG</sequence>
<dbReference type="PANTHER" id="PTHR43280:SF28">
    <property type="entry name" value="HTH-TYPE TRANSCRIPTIONAL ACTIVATOR RHAS"/>
    <property type="match status" value="1"/>
</dbReference>
<dbReference type="GO" id="GO:0043565">
    <property type="term" value="F:sequence-specific DNA binding"/>
    <property type="evidence" value="ECO:0007669"/>
    <property type="project" value="InterPro"/>
</dbReference>
<protein>
    <submittedName>
        <fullName evidence="5">Transcriptional regulator, AraC family</fullName>
    </submittedName>
</protein>